<evidence type="ECO:0000256" key="1">
    <source>
        <dbReference type="SAM" id="MobiDB-lite"/>
    </source>
</evidence>
<dbReference type="AlphaFoldDB" id="A0A7S2KGH6"/>
<feature type="compositionally biased region" description="Polar residues" evidence="1">
    <location>
        <begin position="18"/>
        <end position="28"/>
    </location>
</feature>
<evidence type="ECO:0000313" key="2">
    <source>
        <dbReference type="EMBL" id="CAD9574762.1"/>
    </source>
</evidence>
<accession>A0A7S2KGH6</accession>
<feature type="region of interest" description="Disordered" evidence="1">
    <location>
        <begin position="349"/>
        <end position="368"/>
    </location>
</feature>
<name>A0A7S2KGH6_9STRA</name>
<feature type="compositionally biased region" description="Basic residues" evidence="1">
    <location>
        <begin position="29"/>
        <end position="40"/>
    </location>
</feature>
<organism evidence="2">
    <name type="scientific">Skeletonema marinoi</name>
    <dbReference type="NCBI Taxonomy" id="267567"/>
    <lineage>
        <taxon>Eukaryota</taxon>
        <taxon>Sar</taxon>
        <taxon>Stramenopiles</taxon>
        <taxon>Ochrophyta</taxon>
        <taxon>Bacillariophyta</taxon>
        <taxon>Coscinodiscophyceae</taxon>
        <taxon>Thalassiosirophycidae</taxon>
        <taxon>Thalassiosirales</taxon>
        <taxon>Skeletonemataceae</taxon>
        <taxon>Skeletonema</taxon>
        <taxon>Skeletonema marinoi-dohrnii complex</taxon>
    </lineage>
</organism>
<protein>
    <submittedName>
        <fullName evidence="2">Uncharacterized protein</fullName>
    </submittedName>
</protein>
<reference evidence="2" key="1">
    <citation type="submission" date="2021-01" db="EMBL/GenBank/DDBJ databases">
        <authorList>
            <person name="Corre E."/>
            <person name="Pelletier E."/>
            <person name="Niang G."/>
            <person name="Scheremetjew M."/>
            <person name="Finn R."/>
            <person name="Kale V."/>
            <person name="Holt S."/>
            <person name="Cochrane G."/>
            <person name="Meng A."/>
            <person name="Brown T."/>
            <person name="Cohen L."/>
        </authorList>
    </citation>
    <scope>NUCLEOTIDE SEQUENCE</scope>
    <source>
        <strain evidence="2">SM1012Den-03</strain>
    </source>
</reference>
<sequence>MSTENETTSPAAGDDKTGNNAGSNQRSGNKNKNKQKKQNHQHNTAGSSFKGAIPELGAITIGDTPSKTNAYFVTVDRAIRNQIGREMHELSLKSLEGGELAKPEEYQAKMVDGSFENEMEKMKYEINYKENLRIEGLVKKELFQIFHIYIGQCSDQVKASLKEHADYEEMVTSKNVFLLRPMLKNLTVGFNETKSPIKVLLESLREYMMIRQMKGESTDDYLKRFKNLMKTVHELIGGKADDPSIFGYMSLLEKYCKENNLGDSKSLDPADQLKYLKVQHGRMEAMHFILGADKERFGGMIQEFDRSFLSGVDNYPTDLQKAYTLLRHWHGNNSKKKKSVNDTELGVSFNAVGDQDDGGGDDTATRAERKKCDRCGRYHRGQCTATTHVNGTTLHISASVKEMESGEDEDQWEGSEEAEVFF</sequence>
<feature type="region of interest" description="Disordered" evidence="1">
    <location>
        <begin position="1"/>
        <end position="50"/>
    </location>
</feature>
<dbReference type="EMBL" id="HBGZ01002585">
    <property type="protein sequence ID" value="CAD9574762.1"/>
    <property type="molecule type" value="Transcribed_RNA"/>
</dbReference>
<proteinExistence type="predicted"/>
<feature type="compositionally biased region" description="Polar residues" evidence="1">
    <location>
        <begin position="1"/>
        <end position="10"/>
    </location>
</feature>
<gene>
    <name evidence="2" type="ORF">SMAR0320_LOCUS1782</name>
</gene>